<reference evidence="1 2" key="1">
    <citation type="submission" date="2023-10" db="EMBL/GenBank/DDBJ databases">
        <title>Genomes of two closely related lineages of the louse Polyplax serrata with different host specificities.</title>
        <authorList>
            <person name="Martinu J."/>
            <person name="Tarabai H."/>
            <person name="Stefka J."/>
            <person name="Hypsa V."/>
        </authorList>
    </citation>
    <scope>NUCLEOTIDE SEQUENCE [LARGE SCALE GENOMIC DNA]</scope>
    <source>
        <strain evidence="1">HR10_N</strain>
    </source>
</reference>
<organism evidence="1 2">
    <name type="scientific">Polyplax serrata</name>
    <name type="common">Common mouse louse</name>
    <dbReference type="NCBI Taxonomy" id="468196"/>
    <lineage>
        <taxon>Eukaryota</taxon>
        <taxon>Metazoa</taxon>
        <taxon>Ecdysozoa</taxon>
        <taxon>Arthropoda</taxon>
        <taxon>Hexapoda</taxon>
        <taxon>Insecta</taxon>
        <taxon>Pterygota</taxon>
        <taxon>Neoptera</taxon>
        <taxon>Paraneoptera</taxon>
        <taxon>Psocodea</taxon>
        <taxon>Troctomorpha</taxon>
        <taxon>Phthiraptera</taxon>
        <taxon>Anoplura</taxon>
        <taxon>Polyplacidae</taxon>
        <taxon>Polyplax</taxon>
    </lineage>
</organism>
<name>A0AAN8PP91_POLSC</name>
<dbReference type="AlphaFoldDB" id="A0AAN8PP91"/>
<sequence>MQFEGLIPKQSSKRSDMEKVMHPEYFIQTEKVVLERKIGDVTVEYQVPHHRRYLVTQKITQVTTPEELPIIGDPFSEVALDLIFSSRKPVFILNGKRLQLLEPLDRDKDNLSHIVFQVSGRENVWSTRRPRKISGQHKS</sequence>
<protein>
    <submittedName>
        <fullName evidence="1">Uncharacterized protein</fullName>
    </submittedName>
</protein>
<gene>
    <name evidence="1" type="ORF">RUM43_003349</name>
</gene>
<evidence type="ECO:0000313" key="2">
    <source>
        <dbReference type="Proteomes" id="UP001372834"/>
    </source>
</evidence>
<dbReference type="EMBL" id="JAWJWE010000036">
    <property type="protein sequence ID" value="KAK6629532.1"/>
    <property type="molecule type" value="Genomic_DNA"/>
</dbReference>
<comment type="caution">
    <text evidence="1">The sequence shown here is derived from an EMBL/GenBank/DDBJ whole genome shotgun (WGS) entry which is preliminary data.</text>
</comment>
<dbReference type="Proteomes" id="UP001372834">
    <property type="component" value="Unassembled WGS sequence"/>
</dbReference>
<accession>A0AAN8PP91</accession>
<evidence type="ECO:0000313" key="1">
    <source>
        <dbReference type="EMBL" id="KAK6629532.1"/>
    </source>
</evidence>
<proteinExistence type="predicted"/>